<feature type="chain" id="PRO_5004825725" evidence="1">
    <location>
        <begin position="24"/>
        <end position="153"/>
    </location>
</feature>
<dbReference type="PANTHER" id="PTHR15644:SF2">
    <property type="entry name" value="OSTEOPETROSIS-ASSOCIATED TRANSMEMBRANE PROTEIN 1"/>
    <property type="match status" value="1"/>
</dbReference>
<proteinExistence type="predicted"/>
<dbReference type="Proteomes" id="UP000053676">
    <property type="component" value="Unassembled WGS sequence"/>
</dbReference>
<dbReference type="EMBL" id="KI660331">
    <property type="protein sequence ID" value="ETN74847.1"/>
    <property type="molecule type" value="Genomic_DNA"/>
</dbReference>
<dbReference type="KEGG" id="nai:NECAME_12687"/>
<feature type="signal peptide" evidence="1">
    <location>
        <begin position="1"/>
        <end position="23"/>
    </location>
</feature>
<dbReference type="PANTHER" id="PTHR15644">
    <property type="entry name" value="OSTEOPETROSIS ASSOCIATED TRANSMEMBRANE PROTEIN 1"/>
    <property type="match status" value="1"/>
</dbReference>
<dbReference type="GO" id="GO:0005829">
    <property type="term" value="C:cytosol"/>
    <property type="evidence" value="ECO:0007669"/>
    <property type="project" value="TreeGrafter"/>
</dbReference>
<keyword evidence="3" id="KW-1185">Reference proteome</keyword>
<evidence type="ECO:0000313" key="2">
    <source>
        <dbReference type="EMBL" id="ETN74847.1"/>
    </source>
</evidence>
<dbReference type="OrthoDB" id="5836589at2759"/>
<protein>
    <submittedName>
        <fullName evidence="2">Uncharacterized protein</fullName>
    </submittedName>
</protein>
<dbReference type="AlphaFoldDB" id="W2T1K0"/>
<sequence length="153" mass="17486">MILSSKGVILFSLLVISVDTSSSDSPLRADPWDVDGPCQEYVVKFARVQANMVQCATNWSIPPKVCTNCWEQYIAFKHVEYETKHLAIPKEQSTQPIFINERNELLPCLLLLYTLKIPDPDYQMRRVLDYHSSSQKGCEVKTKDAESLENKFA</sequence>
<keyword evidence="1" id="KW-0732">Signal</keyword>
<accession>W2T1K0</accession>
<dbReference type="Pfam" id="PF09777">
    <property type="entry name" value="OSTMP1"/>
    <property type="match status" value="1"/>
</dbReference>
<dbReference type="InterPro" id="IPR019172">
    <property type="entry name" value="Osteopetrosis-assoc_TM_1"/>
</dbReference>
<evidence type="ECO:0000313" key="3">
    <source>
        <dbReference type="Proteomes" id="UP000053676"/>
    </source>
</evidence>
<organism evidence="2 3">
    <name type="scientific">Necator americanus</name>
    <name type="common">Human hookworm</name>
    <dbReference type="NCBI Taxonomy" id="51031"/>
    <lineage>
        <taxon>Eukaryota</taxon>
        <taxon>Metazoa</taxon>
        <taxon>Ecdysozoa</taxon>
        <taxon>Nematoda</taxon>
        <taxon>Chromadorea</taxon>
        <taxon>Rhabditida</taxon>
        <taxon>Rhabditina</taxon>
        <taxon>Rhabditomorpha</taxon>
        <taxon>Strongyloidea</taxon>
        <taxon>Ancylostomatidae</taxon>
        <taxon>Bunostominae</taxon>
        <taxon>Necator</taxon>
    </lineage>
</organism>
<evidence type="ECO:0000256" key="1">
    <source>
        <dbReference type="SAM" id="SignalP"/>
    </source>
</evidence>
<dbReference type="STRING" id="51031.W2T1K0"/>
<gene>
    <name evidence="2" type="ORF">NECAME_12687</name>
</gene>
<name>W2T1K0_NECAM</name>
<reference evidence="3" key="1">
    <citation type="journal article" date="2014" name="Nat. Genet.">
        <title>Genome of the human hookworm Necator americanus.</title>
        <authorList>
            <person name="Tang Y.T."/>
            <person name="Gao X."/>
            <person name="Rosa B.A."/>
            <person name="Abubucker S."/>
            <person name="Hallsworth-Pepin K."/>
            <person name="Martin J."/>
            <person name="Tyagi R."/>
            <person name="Heizer E."/>
            <person name="Zhang X."/>
            <person name="Bhonagiri-Palsikar V."/>
            <person name="Minx P."/>
            <person name="Warren W.C."/>
            <person name="Wang Q."/>
            <person name="Zhan B."/>
            <person name="Hotez P.J."/>
            <person name="Sternberg P.W."/>
            <person name="Dougall A."/>
            <person name="Gaze S.T."/>
            <person name="Mulvenna J."/>
            <person name="Sotillo J."/>
            <person name="Ranganathan S."/>
            <person name="Rabelo E.M."/>
            <person name="Wilson R.K."/>
            <person name="Felgner P.L."/>
            <person name="Bethony J."/>
            <person name="Hawdon J.M."/>
            <person name="Gasser R.B."/>
            <person name="Loukas A."/>
            <person name="Mitreva M."/>
        </authorList>
    </citation>
    <scope>NUCLEOTIDE SEQUENCE [LARGE SCALE GENOMIC DNA]</scope>
</reference>